<dbReference type="Proteomes" id="UP000186601">
    <property type="component" value="Unassembled WGS sequence"/>
</dbReference>
<accession>A0A2R6NY94</accession>
<organism evidence="1 2">
    <name type="scientific">Hermanssonia centrifuga</name>
    <dbReference type="NCBI Taxonomy" id="98765"/>
    <lineage>
        <taxon>Eukaryota</taxon>
        <taxon>Fungi</taxon>
        <taxon>Dikarya</taxon>
        <taxon>Basidiomycota</taxon>
        <taxon>Agaricomycotina</taxon>
        <taxon>Agaricomycetes</taxon>
        <taxon>Polyporales</taxon>
        <taxon>Meruliaceae</taxon>
        <taxon>Hermanssonia</taxon>
    </lineage>
</organism>
<dbReference type="AlphaFoldDB" id="A0A2R6NY94"/>
<gene>
    <name evidence="1" type="ORF">PHLCEN_2v6828</name>
</gene>
<protein>
    <submittedName>
        <fullName evidence="1">Uncharacterized protein</fullName>
    </submittedName>
</protein>
<proteinExistence type="predicted"/>
<keyword evidence="2" id="KW-1185">Reference proteome</keyword>
<reference evidence="1 2" key="1">
    <citation type="submission" date="2018-02" db="EMBL/GenBank/DDBJ databases">
        <title>Genome sequence of the basidiomycete white-rot fungus Phlebia centrifuga.</title>
        <authorList>
            <person name="Granchi Z."/>
            <person name="Peng M."/>
            <person name="de Vries R.P."/>
            <person name="Hilden K."/>
            <person name="Makela M.R."/>
            <person name="Grigoriev I."/>
            <person name="Riley R."/>
        </authorList>
    </citation>
    <scope>NUCLEOTIDE SEQUENCE [LARGE SCALE GENOMIC DNA]</scope>
    <source>
        <strain evidence="1 2">FBCC195</strain>
    </source>
</reference>
<name>A0A2R6NY94_9APHY</name>
<comment type="caution">
    <text evidence="1">The sequence shown here is derived from an EMBL/GenBank/DDBJ whole genome shotgun (WGS) entry which is preliminary data.</text>
</comment>
<sequence length="177" mass="19861">MTNPELSVSYQEQAIHARDKPCTEPRFGIDHSRFPESRICIYRLVRQFKPNKDHGPLEAGRVWCIDLAMDFDRSSPWYFDPKPQVAPLAAILMTGGNSATHLELPAFPSGPPAERRRKRVQLGIKAVSYYKRKAFERSGGYLHSTNMIPGASISEDQVHILLIGFEGTSGDLGSFEN</sequence>
<evidence type="ECO:0000313" key="1">
    <source>
        <dbReference type="EMBL" id="PSR79927.1"/>
    </source>
</evidence>
<dbReference type="EMBL" id="MLYV02000678">
    <property type="protein sequence ID" value="PSR79927.1"/>
    <property type="molecule type" value="Genomic_DNA"/>
</dbReference>
<evidence type="ECO:0000313" key="2">
    <source>
        <dbReference type="Proteomes" id="UP000186601"/>
    </source>
</evidence>